<gene>
    <name evidence="7" type="ORF">SAMN05216464_101478</name>
</gene>
<organism evidence="7 8">
    <name type="scientific">Mucilaginibacter pineti</name>
    <dbReference type="NCBI Taxonomy" id="1391627"/>
    <lineage>
        <taxon>Bacteria</taxon>
        <taxon>Pseudomonadati</taxon>
        <taxon>Bacteroidota</taxon>
        <taxon>Sphingobacteriia</taxon>
        <taxon>Sphingobacteriales</taxon>
        <taxon>Sphingobacteriaceae</taxon>
        <taxon>Mucilaginibacter</taxon>
    </lineage>
</organism>
<dbReference type="Pfam" id="PF03631">
    <property type="entry name" value="Virul_fac_BrkB"/>
    <property type="match status" value="1"/>
</dbReference>
<evidence type="ECO:0000256" key="1">
    <source>
        <dbReference type="ARBA" id="ARBA00004651"/>
    </source>
</evidence>
<feature type="transmembrane region" description="Helical" evidence="6">
    <location>
        <begin position="119"/>
        <end position="139"/>
    </location>
</feature>
<evidence type="ECO:0000313" key="8">
    <source>
        <dbReference type="Proteomes" id="UP000199072"/>
    </source>
</evidence>
<sequence length="328" mass="37699">MKWLHHFLLRFAFYRYIIDWTRYIILPGFRPLPLYTVVDFFIKEISNSSLVNRASSLAYNFMLALFPATIFLCTLIPYIPIAHFQIELLRVLENIMPTNTYLALKETIIDIIRNQNGKLLSFGFLTTIYFATNGVMNLIKAFNKSSLITDKRSWLKRRGVALTLTVAISFAFVIAIGILVTAQAVIKFIKRHLASKSIFWVYALLSSLVSWIVIIIIFFVTISILYRYGPAHKKRWKFINPGSILATGLAILTSIGFSYYINNFSSYNKVYGSLGTVIVAMLWMYVNSLILLIGFELNASVELSKRNLRIVKPKYNSFKSKKREPHAN</sequence>
<protein>
    <submittedName>
        <fullName evidence="7">Membrane protein</fullName>
    </submittedName>
</protein>
<dbReference type="PIRSF" id="PIRSF035875">
    <property type="entry name" value="RNase_BN"/>
    <property type="match status" value="1"/>
</dbReference>
<evidence type="ECO:0000256" key="5">
    <source>
        <dbReference type="ARBA" id="ARBA00023136"/>
    </source>
</evidence>
<name>A0A1G6TZK7_9SPHI</name>
<evidence type="ECO:0000313" key="7">
    <source>
        <dbReference type="EMBL" id="SDD34550.1"/>
    </source>
</evidence>
<dbReference type="GO" id="GO:0005886">
    <property type="term" value="C:plasma membrane"/>
    <property type="evidence" value="ECO:0007669"/>
    <property type="project" value="UniProtKB-SubCell"/>
</dbReference>
<feature type="transmembrane region" description="Helical" evidence="6">
    <location>
        <begin position="238"/>
        <end position="261"/>
    </location>
</feature>
<dbReference type="Proteomes" id="UP000199072">
    <property type="component" value="Unassembled WGS sequence"/>
</dbReference>
<keyword evidence="4 6" id="KW-1133">Transmembrane helix</keyword>
<feature type="transmembrane region" description="Helical" evidence="6">
    <location>
        <begin position="57"/>
        <end position="79"/>
    </location>
</feature>
<evidence type="ECO:0000256" key="2">
    <source>
        <dbReference type="ARBA" id="ARBA00022475"/>
    </source>
</evidence>
<evidence type="ECO:0000256" key="4">
    <source>
        <dbReference type="ARBA" id="ARBA00022989"/>
    </source>
</evidence>
<dbReference type="InterPro" id="IPR017039">
    <property type="entry name" value="Virul_fac_BrkB"/>
</dbReference>
<proteinExistence type="predicted"/>
<reference evidence="7 8" key="1">
    <citation type="submission" date="2016-10" db="EMBL/GenBank/DDBJ databases">
        <authorList>
            <person name="de Groot N.N."/>
        </authorList>
    </citation>
    <scope>NUCLEOTIDE SEQUENCE [LARGE SCALE GENOMIC DNA]</scope>
    <source>
        <strain evidence="7 8">47C3B</strain>
    </source>
</reference>
<keyword evidence="3 6" id="KW-0812">Transmembrane</keyword>
<comment type="subcellular location">
    <subcellularLocation>
        <location evidence="1">Cell membrane</location>
        <topology evidence="1">Multi-pass membrane protein</topology>
    </subcellularLocation>
</comment>
<keyword evidence="8" id="KW-1185">Reference proteome</keyword>
<dbReference type="PANTHER" id="PTHR30213:SF0">
    <property type="entry name" value="UPF0761 MEMBRANE PROTEIN YIHY"/>
    <property type="match status" value="1"/>
</dbReference>
<evidence type="ECO:0000256" key="3">
    <source>
        <dbReference type="ARBA" id="ARBA00022692"/>
    </source>
</evidence>
<keyword evidence="2" id="KW-1003">Cell membrane</keyword>
<evidence type="ECO:0000256" key="6">
    <source>
        <dbReference type="SAM" id="Phobius"/>
    </source>
</evidence>
<dbReference type="PANTHER" id="PTHR30213">
    <property type="entry name" value="INNER MEMBRANE PROTEIN YHJD"/>
    <property type="match status" value="1"/>
</dbReference>
<feature type="transmembrane region" description="Helical" evidence="6">
    <location>
        <begin position="198"/>
        <end position="226"/>
    </location>
</feature>
<accession>A0A1G6TZK7</accession>
<dbReference type="AlphaFoldDB" id="A0A1G6TZK7"/>
<dbReference type="NCBIfam" id="TIGR00765">
    <property type="entry name" value="yihY_not_rbn"/>
    <property type="match status" value="1"/>
</dbReference>
<dbReference type="STRING" id="1391627.SAMN05216464_101478"/>
<feature type="transmembrane region" description="Helical" evidence="6">
    <location>
        <begin position="160"/>
        <end position="186"/>
    </location>
</feature>
<feature type="transmembrane region" description="Helical" evidence="6">
    <location>
        <begin position="273"/>
        <end position="295"/>
    </location>
</feature>
<dbReference type="OrthoDB" id="977385at2"/>
<dbReference type="EMBL" id="FNAI01000001">
    <property type="protein sequence ID" value="SDD34550.1"/>
    <property type="molecule type" value="Genomic_DNA"/>
</dbReference>
<keyword evidence="5 6" id="KW-0472">Membrane</keyword>
<dbReference type="RefSeq" id="WP_091143618.1">
    <property type="nucleotide sequence ID" value="NZ_FNAI01000001.1"/>
</dbReference>